<dbReference type="AlphaFoldDB" id="A0A6B2EW75"/>
<dbReference type="InterPro" id="IPR007539">
    <property type="entry name" value="DUF551"/>
</dbReference>
<organism evidence="3">
    <name type="scientific">Klebsiella pneumoniae</name>
    <dbReference type="NCBI Taxonomy" id="573"/>
    <lineage>
        <taxon>Bacteria</taxon>
        <taxon>Pseudomonadati</taxon>
        <taxon>Pseudomonadota</taxon>
        <taxon>Gammaproteobacteria</taxon>
        <taxon>Enterobacterales</taxon>
        <taxon>Enterobacteriaceae</taxon>
        <taxon>Klebsiella/Raoultella group</taxon>
        <taxon>Klebsiella</taxon>
        <taxon>Klebsiella pneumoniae complex</taxon>
    </lineage>
</organism>
<dbReference type="Pfam" id="PF04448">
    <property type="entry name" value="DUF551"/>
    <property type="match status" value="1"/>
</dbReference>
<comment type="caution">
    <text evidence="3">The sequence shown here is derived from an EMBL/GenBank/DDBJ whole genome shotgun (WGS) entry which is preliminary data.</text>
</comment>
<accession>A0A6B2EW75</accession>
<dbReference type="RefSeq" id="WP_166538857.1">
    <property type="nucleotide sequence ID" value="NZ_PDFF01000058.1"/>
</dbReference>
<gene>
    <name evidence="3" type="ORF">CRN12_18695</name>
</gene>
<feature type="domain" description="DUF551" evidence="2">
    <location>
        <begin position="209"/>
        <end position="262"/>
    </location>
</feature>
<feature type="compositionally biased region" description="Basic and acidic residues" evidence="1">
    <location>
        <begin position="1"/>
        <end position="11"/>
    </location>
</feature>
<evidence type="ECO:0000259" key="2">
    <source>
        <dbReference type="Pfam" id="PF04448"/>
    </source>
</evidence>
<feature type="region of interest" description="Disordered" evidence="1">
    <location>
        <begin position="1"/>
        <end position="25"/>
    </location>
</feature>
<evidence type="ECO:0000313" key="3">
    <source>
        <dbReference type="EMBL" id="NCA58626.1"/>
    </source>
</evidence>
<protein>
    <recommendedName>
        <fullName evidence="2">DUF551 domain-containing protein</fullName>
    </recommendedName>
</protein>
<proteinExistence type="predicted"/>
<dbReference type="EMBL" id="PDFF01000058">
    <property type="protein sequence ID" value="NCA58626.1"/>
    <property type="molecule type" value="Genomic_DNA"/>
</dbReference>
<reference evidence="3" key="1">
    <citation type="submission" date="2017-10" db="EMBL/GenBank/DDBJ databases">
        <title>Draft genome sequences of three KPC-producing Klebsiella pneumoniae Sequence-Type 15, 258 and 309, isolated from a hospital in Argentina.</title>
        <authorList>
            <person name="Nievas J."/>
            <person name="Smayevsky J."/>
            <person name="Pin Viso N."/>
            <person name="Vera P."/>
            <person name="Nicola F."/>
            <person name="Aballay D."/>
            <person name="Farber M."/>
        </authorList>
    </citation>
    <scope>NUCLEOTIDE SEQUENCE</scope>
    <source>
        <strain evidence="3">KN-ST309</strain>
    </source>
</reference>
<sequence length="267" mass="29760">MTKSTITRERAQQIFLGNGPEQSASEERELARMTLVAMDSEPVELPLDYLQGHKDGLEWAAQLAEANHPETGDWLYDDPIELAKAIRKGPDMPPSQPALDTEPVAYTDERNLGYIDRGRETAYLWGKQNSEASDVALYRHAQPAQVVPEEATPDSIEILASGRGRDHVVYQWDEDQRNAAADSWNACRAAMLEADPQLPGSDSAPVPGSWIPVSERMPERGDYLVTDGCDFDVQLFNGEQFIPGFVWEDKITHWMPLPAAPKEVKGE</sequence>
<evidence type="ECO:0000256" key="1">
    <source>
        <dbReference type="SAM" id="MobiDB-lite"/>
    </source>
</evidence>
<name>A0A6B2EW75_KLEPN</name>